<dbReference type="Pfam" id="PF13679">
    <property type="entry name" value="Methyltransf_32"/>
    <property type="match status" value="1"/>
</dbReference>
<proteinExistence type="predicted"/>
<reference evidence="2" key="1">
    <citation type="submission" date="2014-12" db="EMBL/GenBank/DDBJ databases">
        <title>Insight into the proteome of Arion vulgaris.</title>
        <authorList>
            <person name="Aradska J."/>
            <person name="Bulat T."/>
            <person name="Smidak R."/>
            <person name="Sarate P."/>
            <person name="Gangsoo J."/>
            <person name="Sialana F."/>
            <person name="Bilban M."/>
            <person name="Lubec G."/>
        </authorList>
    </citation>
    <scope>NUCLEOTIDE SEQUENCE</scope>
    <source>
        <tissue evidence="2">Skin</tissue>
    </source>
</reference>
<protein>
    <recommendedName>
        <fullName evidence="1">Methyltransferase domain-containing protein</fullName>
    </recommendedName>
</protein>
<name>A0A0B6ZBT9_9EUPU</name>
<dbReference type="PANTHER" id="PTHR12496:SF9">
    <property type="entry name" value="METHYLTRANSFERASE-LIKE PROTEIN 25-RELATED"/>
    <property type="match status" value="1"/>
</dbReference>
<accession>A0A0B6ZBT9</accession>
<gene>
    <name evidence="2" type="primary">ORF54832</name>
</gene>
<dbReference type="PANTHER" id="PTHR12496">
    <property type="entry name" value="CGI-41 METHYLTRANSFERASE"/>
    <property type="match status" value="1"/>
</dbReference>
<dbReference type="AlphaFoldDB" id="A0A0B6ZBT9"/>
<dbReference type="InterPro" id="IPR052220">
    <property type="entry name" value="METTL25"/>
</dbReference>
<feature type="non-terminal residue" evidence="2">
    <location>
        <position position="1"/>
    </location>
</feature>
<feature type="domain" description="Methyltransferase" evidence="1">
    <location>
        <begin position="33"/>
        <end position="84"/>
    </location>
</feature>
<feature type="non-terminal residue" evidence="2">
    <location>
        <position position="148"/>
    </location>
</feature>
<sequence>DTGTPGISLYVPVTLSVHPDMNLQKILADHACRLDLQSHGQTKVLLTGLHTCGSLSVTVMKLFLQNPQVVGLCYVGCCYQLMDESIVDDMSLASHMTHFPLSQFGKQKGIHLGRNARNLASQSVARIQASGQLQGADFYWRAMLDVLL</sequence>
<dbReference type="EMBL" id="HACG01018511">
    <property type="protein sequence ID" value="CEK65376.1"/>
    <property type="molecule type" value="Transcribed_RNA"/>
</dbReference>
<evidence type="ECO:0000259" key="1">
    <source>
        <dbReference type="Pfam" id="PF13679"/>
    </source>
</evidence>
<dbReference type="InterPro" id="IPR025714">
    <property type="entry name" value="Methyltranfer_dom"/>
</dbReference>
<organism evidence="2">
    <name type="scientific">Arion vulgaris</name>
    <dbReference type="NCBI Taxonomy" id="1028688"/>
    <lineage>
        <taxon>Eukaryota</taxon>
        <taxon>Metazoa</taxon>
        <taxon>Spiralia</taxon>
        <taxon>Lophotrochozoa</taxon>
        <taxon>Mollusca</taxon>
        <taxon>Gastropoda</taxon>
        <taxon>Heterobranchia</taxon>
        <taxon>Euthyneura</taxon>
        <taxon>Panpulmonata</taxon>
        <taxon>Eupulmonata</taxon>
        <taxon>Stylommatophora</taxon>
        <taxon>Helicina</taxon>
        <taxon>Arionoidea</taxon>
        <taxon>Arionidae</taxon>
        <taxon>Arion</taxon>
    </lineage>
</organism>
<evidence type="ECO:0000313" key="2">
    <source>
        <dbReference type="EMBL" id="CEK65376.1"/>
    </source>
</evidence>